<evidence type="ECO:0000313" key="4">
    <source>
        <dbReference type="Proteomes" id="UP000007431"/>
    </source>
</evidence>
<dbReference type="eggNOG" id="KOG2458">
    <property type="taxonomic scope" value="Eukaryota"/>
</dbReference>
<dbReference type="SMART" id="SM00672">
    <property type="entry name" value="CAP10"/>
    <property type="match status" value="1"/>
</dbReference>
<dbReference type="InParanoid" id="D8PKR9"/>
<keyword evidence="1" id="KW-1133">Transmembrane helix</keyword>
<feature type="transmembrane region" description="Helical" evidence="1">
    <location>
        <begin position="20"/>
        <end position="39"/>
    </location>
</feature>
<dbReference type="Pfam" id="PF05686">
    <property type="entry name" value="Glyco_transf_90"/>
    <property type="match status" value="1"/>
</dbReference>
<name>D8PKR9_SCHCM</name>
<dbReference type="GO" id="GO:0016740">
    <property type="term" value="F:transferase activity"/>
    <property type="evidence" value="ECO:0007669"/>
    <property type="project" value="UniProtKB-KW"/>
</dbReference>
<proteinExistence type="predicted"/>
<dbReference type="InterPro" id="IPR051091">
    <property type="entry name" value="O-Glucosyltr/Glycosyltrsf_90"/>
</dbReference>
<dbReference type="PANTHER" id="PTHR12203">
    <property type="entry name" value="KDEL LYS-ASP-GLU-LEU CONTAINING - RELATED"/>
    <property type="match status" value="1"/>
</dbReference>
<evidence type="ECO:0000256" key="1">
    <source>
        <dbReference type="SAM" id="Phobius"/>
    </source>
</evidence>
<dbReference type="VEuPathDB" id="FungiDB:SCHCODRAFT_02609725"/>
<protein>
    <submittedName>
        <fullName evidence="3">Glycosyltransferase family 90 protein</fullName>
    </submittedName>
</protein>
<dbReference type="PANTHER" id="PTHR12203:SF118">
    <property type="entry name" value="BETA-1,2-XYLOSYLTRANSFERASE 1"/>
    <property type="match status" value="1"/>
</dbReference>
<evidence type="ECO:0000313" key="3">
    <source>
        <dbReference type="EMBL" id="EFJ04024.1"/>
    </source>
</evidence>
<dbReference type="InterPro" id="IPR006598">
    <property type="entry name" value="CAP10"/>
</dbReference>
<keyword evidence="1" id="KW-0812">Transmembrane</keyword>
<dbReference type="EMBL" id="GL377302">
    <property type="protein sequence ID" value="EFJ04024.1"/>
    <property type="molecule type" value="Genomic_DNA"/>
</dbReference>
<feature type="domain" description="Glycosyl transferase CAP10" evidence="2">
    <location>
        <begin position="303"/>
        <end position="588"/>
    </location>
</feature>
<sequence length="600" mass="70068">MIRRSQRFLRILGAPKTRRVLRVVLVIASIYALLTFSLGSHIDHGDAPITHSHRLRETAASTHKYQQNGLLEVNPMGAHPIYELMEKAEKQWKKKQARASRTLEQAVREYRRRYKRNPPKGFDIWWDFVQKHNIKLPDEYDQIYWDYEHMWGVYPPDLIAMQEQAQDEYPDDWFALGRNRMGHIDVVRKEFMPGNEHLIASVVPVLDMLQAVEDYLPQDFSIMVSPHDAPQRHTDYDHRRVLREAARHKTYLRRHELPPVKNGVGWPTACHPSSPGRHYPIDLNHDPPPRTGKSFIHDHYKSMSPCQHTYLFHHHGQFVSHEAGPNPQPVMVAQFAYAATAIHHDIRMPAPYDWIEDIPGEPEWEEKTDNRLLWRGSTTGMLHDPVFHWEKNHRLRMVGLTNDNSSVLSVLESRAPGERVGQPKPHWSGALNPKLMDVAFAGRAHQCTTQQICDAIEERFEFRSFQTLAESANYKYVMDVDGNAWSGRFKRLMLANSVIFKATVYPEWYTDRIQPWLHYVPVQMDYSDLYDALVFFRGDENGVGAHDNLARKIAVQGRKWSKEYWRIEDLQAYFIRSLLEYARLMSVDREAMSYHGPGTE</sequence>
<keyword evidence="3" id="KW-0808">Transferase</keyword>
<accession>D8PKR9</accession>
<dbReference type="HOGENOM" id="CLU_005027_3_2_1"/>
<keyword evidence="4" id="KW-1185">Reference proteome</keyword>
<organism evidence="4">
    <name type="scientific">Schizophyllum commune (strain H4-8 / FGSC 9210)</name>
    <name type="common">Split gill fungus</name>
    <dbReference type="NCBI Taxonomy" id="578458"/>
    <lineage>
        <taxon>Eukaryota</taxon>
        <taxon>Fungi</taxon>
        <taxon>Dikarya</taxon>
        <taxon>Basidiomycota</taxon>
        <taxon>Agaricomycotina</taxon>
        <taxon>Agaricomycetes</taxon>
        <taxon>Agaricomycetidae</taxon>
        <taxon>Agaricales</taxon>
        <taxon>Schizophyllaceae</taxon>
        <taxon>Schizophyllum</taxon>
    </lineage>
</organism>
<dbReference type="OMA" id="AYPEWWI"/>
<evidence type="ECO:0000259" key="2">
    <source>
        <dbReference type="SMART" id="SM00672"/>
    </source>
</evidence>
<gene>
    <name evidence="3" type="ORF">SCHCODRAFT_13812</name>
</gene>
<reference evidence="3 4" key="1">
    <citation type="journal article" date="2010" name="Nat. Biotechnol.">
        <title>Genome sequence of the model mushroom Schizophyllum commune.</title>
        <authorList>
            <person name="Ohm R.A."/>
            <person name="de Jong J.F."/>
            <person name="Lugones L.G."/>
            <person name="Aerts A."/>
            <person name="Kothe E."/>
            <person name="Stajich J.E."/>
            <person name="de Vries R.P."/>
            <person name="Record E."/>
            <person name="Levasseur A."/>
            <person name="Baker S.E."/>
            <person name="Bartholomew K.A."/>
            <person name="Coutinho P.M."/>
            <person name="Erdmann S."/>
            <person name="Fowler T.J."/>
            <person name="Gathman A.C."/>
            <person name="Lombard V."/>
            <person name="Henrissat B."/>
            <person name="Knabe N."/>
            <person name="Kuees U."/>
            <person name="Lilly W.W."/>
            <person name="Lindquist E."/>
            <person name="Lucas S."/>
            <person name="Magnuson J.K."/>
            <person name="Piumi F."/>
            <person name="Raudaskoski M."/>
            <person name="Salamov A."/>
            <person name="Schmutz J."/>
            <person name="Schwarze F.W.M.R."/>
            <person name="vanKuyk P.A."/>
            <person name="Horton J.S."/>
            <person name="Grigoriev I.V."/>
            <person name="Woesten H.A.B."/>
        </authorList>
    </citation>
    <scope>NUCLEOTIDE SEQUENCE [LARGE SCALE GENOMIC DNA]</scope>
    <source>
        <strain evidence="4">H4-8 / FGSC 9210</strain>
    </source>
</reference>
<dbReference type="Proteomes" id="UP000007431">
    <property type="component" value="Unassembled WGS sequence"/>
</dbReference>
<dbReference type="AlphaFoldDB" id="D8PKR9"/>
<keyword evidence="1" id="KW-0472">Membrane</keyword>